<gene>
    <name evidence="2" type="ORF">Tci_008252</name>
</gene>
<feature type="region of interest" description="Disordered" evidence="1">
    <location>
        <begin position="118"/>
        <end position="165"/>
    </location>
</feature>
<sequence>MVNAAQVAQEKWEWRPKCPVLDHVFCNTSASMTLKRFDYNDVLGRSKHMTGNMSYLSDFEELNGGYVAFGSNSNSGNQTNPSAGFQEQFSAEKVGEEIEQQYVLFPVWSFGSINPHNTDGDAACDPKEPEYEAKNPESEVNVSPSSSAQLKKHDDKTKKEAKGKSPVESLIGYRNLSAEFEYFSDNSINVVNAASTLVPAVRQFSLNSTNTFSVAEDITYSDDNDVDAEADFNNLETSITVSLIPTTRVHKDHLVTQIIGDLSSATQTRSMTRVAKDQGGLSQINNEDFHRCMFACFLSQEESMRVHQALKDPSWIEAMQEELLQFKMQKIWVLVDLPHGKRAIGTKCVFRNKKDERGIVVRSKV</sequence>
<feature type="compositionally biased region" description="Basic and acidic residues" evidence="1">
    <location>
        <begin position="124"/>
        <end position="137"/>
    </location>
</feature>
<evidence type="ECO:0000256" key="1">
    <source>
        <dbReference type="SAM" id="MobiDB-lite"/>
    </source>
</evidence>
<name>A0A6L2JKW2_TANCI</name>
<reference evidence="2" key="1">
    <citation type="journal article" date="2019" name="Sci. Rep.">
        <title>Draft genome of Tanacetum cinerariifolium, the natural source of mosquito coil.</title>
        <authorList>
            <person name="Yamashiro T."/>
            <person name="Shiraishi A."/>
            <person name="Satake H."/>
            <person name="Nakayama K."/>
        </authorList>
    </citation>
    <scope>NUCLEOTIDE SEQUENCE</scope>
</reference>
<feature type="compositionally biased region" description="Low complexity" evidence="1">
    <location>
        <begin position="138"/>
        <end position="147"/>
    </location>
</feature>
<dbReference type="AlphaFoldDB" id="A0A6L2JKW2"/>
<organism evidence="2">
    <name type="scientific">Tanacetum cinerariifolium</name>
    <name type="common">Dalmatian daisy</name>
    <name type="synonym">Chrysanthemum cinerariifolium</name>
    <dbReference type="NCBI Taxonomy" id="118510"/>
    <lineage>
        <taxon>Eukaryota</taxon>
        <taxon>Viridiplantae</taxon>
        <taxon>Streptophyta</taxon>
        <taxon>Embryophyta</taxon>
        <taxon>Tracheophyta</taxon>
        <taxon>Spermatophyta</taxon>
        <taxon>Magnoliopsida</taxon>
        <taxon>eudicotyledons</taxon>
        <taxon>Gunneridae</taxon>
        <taxon>Pentapetalae</taxon>
        <taxon>asterids</taxon>
        <taxon>campanulids</taxon>
        <taxon>Asterales</taxon>
        <taxon>Asteraceae</taxon>
        <taxon>Asteroideae</taxon>
        <taxon>Anthemideae</taxon>
        <taxon>Anthemidinae</taxon>
        <taxon>Tanacetum</taxon>
    </lineage>
</organism>
<accession>A0A6L2JKW2</accession>
<evidence type="ECO:0000313" key="2">
    <source>
        <dbReference type="EMBL" id="GEU36274.1"/>
    </source>
</evidence>
<dbReference type="EMBL" id="BKCJ010000791">
    <property type="protein sequence ID" value="GEU36274.1"/>
    <property type="molecule type" value="Genomic_DNA"/>
</dbReference>
<feature type="compositionally biased region" description="Basic and acidic residues" evidence="1">
    <location>
        <begin position="151"/>
        <end position="165"/>
    </location>
</feature>
<proteinExistence type="predicted"/>
<comment type="caution">
    <text evidence="2">The sequence shown here is derived from an EMBL/GenBank/DDBJ whole genome shotgun (WGS) entry which is preliminary data.</text>
</comment>
<protein>
    <submittedName>
        <fullName evidence="2">Uncharacterized protein</fullName>
    </submittedName>
</protein>